<feature type="region of interest" description="Disordered" evidence="1">
    <location>
        <begin position="9"/>
        <end position="120"/>
    </location>
</feature>
<dbReference type="Proteomes" id="UP001160148">
    <property type="component" value="Unassembled WGS sequence"/>
</dbReference>
<name>A0AAV0VZU7_9HEMI</name>
<reference evidence="2 3" key="1">
    <citation type="submission" date="2023-01" db="EMBL/GenBank/DDBJ databases">
        <authorList>
            <person name="Whitehead M."/>
        </authorList>
    </citation>
    <scope>NUCLEOTIDE SEQUENCE [LARGE SCALE GENOMIC DNA]</scope>
</reference>
<dbReference type="EMBL" id="CARXXK010000001">
    <property type="protein sequence ID" value="CAI6348772.1"/>
    <property type="molecule type" value="Genomic_DNA"/>
</dbReference>
<proteinExistence type="predicted"/>
<evidence type="ECO:0000313" key="2">
    <source>
        <dbReference type="EMBL" id="CAI6348772.1"/>
    </source>
</evidence>
<evidence type="ECO:0000256" key="1">
    <source>
        <dbReference type="SAM" id="MobiDB-lite"/>
    </source>
</evidence>
<protein>
    <submittedName>
        <fullName evidence="2">Uncharacterized protein</fullName>
    </submittedName>
</protein>
<dbReference type="AlphaFoldDB" id="A0AAV0VZU7"/>
<evidence type="ECO:0000313" key="3">
    <source>
        <dbReference type="Proteomes" id="UP001160148"/>
    </source>
</evidence>
<feature type="compositionally biased region" description="Low complexity" evidence="1">
    <location>
        <begin position="31"/>
        <end position="41"/>
    </location>
</feature>
<organism evidence="2 3">
    <name type="scientific">Macrosiphum euphorbiae</name>
    <name type="common">potato aphid</name>
    <dbReference type="NCBI Taxonomy" id="13131"/>
    <lineage>
        <taxon>Eukaryota</taxon>
        <taxon>Metazoa</taxon>
        <taxon>Ecdysozoa</taxon>
        <taxon>Arthropoda</taxon>
        <taxon>Hexapoda</taxon>
        <taxon>Insecta</taxon>
        <taxon>Pterygota</taxon>
        <taxon>Neoptera</taxon>
        <taxon>Paraneoptera</taxon>
        <taxon>Hemiptera</taxon>
        <taxon>Sternorrhyncha</taxon>
        <taxon>Aphidomorpha</taxon>
        <taxon>Aphidoidea</taxon>
        <taxon>Aphididae</taxon>
        <taxon>Macrosiphini</taxon>
        <taxon>Macrosiphum</taxon>
    </lineage>
</organism>
<gene>
    <name evidence="2" type="ORF">MEUPH1_LOCUS5416</name>
</gene>
<sequence length="120" mass="13022">MRDAHVCFWGVSGGVRARNGGDGTVERRVWPPESQSSPSPSDHSRINHPTERKRGAQRTRGDVPPSLTQWRRSGGGLWAWPAGSQPRTRPFGRTTGPAAEPSSAGQRRRVGQSIARNTSG</sequence>
<feature type="compositionally biased region" description="Basic and acidic residues" evidence="1">
    <location>
        <begin position="42"/>
        <end position="54"/>
    </location>
</feature>
<comment type="caution">
    <text evidence="2">The sequence shown here is derived from an EMBL/GenBank/DDBJ whole genome shotgun (WGS) entry which is preliminary data.</text>
</comment>
<accession>A0AAV0VZU7</accession>
<keyword evidence="3" id="KW-1185">Reference proteome</keyword>